<dbReference type="Proteomes" id="UP000269396">
    <property type="component" value="Unassembled WGS sequence"/>
</dbReference>
<evidence type="ECO:0000313" key="2">
    <source>
        <dbReference type="Proteomes" id="UP000269396"/>
    </source>
</evidence>
<proteinExistence type="predicted"/>
<keyword evidence="2" id="KW-1185">Reference proteome</keyword>
<accession>A0A183NR58</accession>
<name>A0A183NR58_9TREM</name>
<sequence length="53" mass="6404">MDRQEYTIRIMNVIPRRLLILLVIIIIIIIILVNYIKLCYNKVHHSLIIIKTF</sequence>
<dbReference type="EMBL" id="UZAL01014069">
    <property type="protein sequence ID" value="VDP08913.1"/>
    <property type="molecule type" value="Genomic_DNA"/>
</dbReference>
<gene>
    <name evidence="1" type="ORF">SMTD_LOCUS4594</name>
</gene>
<protein>
    <submittedName>
        <fullName evidence="1">Uncharacterized protein</fullName>
    </submittedName>
</protein>
<evidence type="ECO:0000313" key="1">
    <source>
        <dbReference type="EMBL" id="VDP08913.1"/>
    </source>
</evidence>
<reference evidence="1 2" key="1">
    <citation type="submission" date="2018-11" db="EMBL/GenBank/DDBJ databases">
        <authorList>
            <consortium name="Pathogen Informatics"/>
        </authorList>
    </citation>
    <scope>NUCLEOTIDE SEQUENCE [LARGE SCALE GENOMIC DNA]</scope>
    <source>
        <strain>Denwood</strain>
        <strain evidence="2">Zambia</strain>
    </source>
</reference>
<organism evidence="1 2">
    <name type="scientific">Schistosoma mattheei</name>
    <dbReference type="NCBI Taxonomy" id="31246"/>
    <lineage>
        <taxon>Eukaryota</taxon>
        <taxon>Metazoa</taxon>
        <taxon>Spiralia</taxon>
        <taxon>Lophotrochozoa</taxon>
        <taxon>Platyhelminthes</taxon>
        <taxon>Trematoda</taxon>
        <taxon>Digenea</taxon>
        <taxon>Strigeidida</taxon>
        <taxon>Schistosomatoidea</taxon>
        <taxon>Schistosomatidae</taxon>
        <taxon>Schistosoma</taxon>
    </lineage>
</organism>
<dbReference type="AlphaFoldDB" id="A0A183NR58"/>